<evidence type="ECO:0000313" key="13">
    <source>
        <dbReference type="EMBL" id="MEO1782651.1"/>
    </source>
</evidence>
<evidence type="ECO:0000256" key="5">
    <source>
        <dbReference type="ARBA" id="ARBA00022692"/>
    </source>
</evidence>
<accession>A0ABV0F683</accession>
<keyword evidence="10 11" id="KW-0066">ATP synthesis</keyword>
<evidence type="ECO:0000256" key="7">
    <source>
        <dbReference type="ARBA" id="ARBA00022989"/>
    </source>
</evidence>
<dbReference type="InterPro" id="IPR045082">
    <property type="entry name" value="ATP_syn_F0_a_bact/chloroplast"/>
</dbReference>
<evidence type="ECO:0000256" key="1">
    <source>
        <dbReference type="ARBA" id="ARBA00004141"/>
    </source>
</evidence>
<keyword evidence="8 11" id="KW-0406">Ion transport</keyword>
<organism evidence="13 14">
    <name type="scientific">Enterococcus diestrammenae</name>
    <dbReference type="NCBI Taxonomy" id="1155073"/>
    <lineage>
        <taxon>Bacteria</taxon>
        <taxon>Bacillati</taxon>
        <taxon>Bacillota</taxon>
        <taxon>Bacilli</taxon>
        <taxon>Lactobacillales</taxon>
        <taxon>Enterococcaceae</taxon>
        <taxon>Enterococcus</taxon>
    </lineage>
</organism>
<reference evidence="13" key="1">
    <citation type="submission" date="2016-06" db="EMBL/GenBank/DDBJ databases">
        <authorList>
            <person name="Van Tyne D."/>
        </authorList>
    </citation>
    <scope>NUCLEOTIDE SEQUENCE</scope>
    <source>
        <strain evidence="13">JM9A</strain>
    </source>
</reference>
<evidence type="ECO:0000313" key="14">
    <source>
        <dbReference type="Proteomes" id="UP001429357"/>
    </source>
</evidence>
<dbReference type="HAMAP" id="MF_01393">
    <property type="entry name" value="ATP_synth_a_bact"/>
    <property type="match status" value="1"/>
</dbReference>
<dbReference type="PRINTS" id="PR00123">
    <property type="entry name" value="ATPASEA"/>
</dbReference>
<evidence type="ECO:0000256" key="8">
    <source>
        <dbReference type="ARBA" id="ARBA00023065"/>
    </source>
</evidence>
<protein>
    <recommendedName>
        <fullName evidence="11 12">ATP synthase subunit a</fullName>
    </recommendedName>
    <alternativeName>
        <fullName evidence="11">ATP synthase F0 sector subunit a</fullName>
    </alternativeName>
    <alternativeName>
        <fullName evidence="11">F-ATPase subunit 6</fullName>
    </alternativeName>
</protein>
<comment type="similarity">
    <text evidence="2 11 12">Belongs to the ATPase A chain family.</text>
</comment>
<reference evidence="13" key="2">
    <citation type="submission" date="2024-02" db="EMBL/GenBank/DDBJ databases">
        <title>The Genome Sequence of Enterococcus diestrammenae JM9A.</title>
        <authorList>
            <person name="Earl A."/>
            <person name="Manson A."/>
            <person name="Gilmore M."/>
            <person name="Sanders J."/>
            <person name="Shea T."/>
            <person name="Howe W."/>
            <person name="Livny J."/>
            <person name="Cuomo C."/>
            <person name="Neafsey D."/>
            <person name="Birren B."/>
        </authorList>
    </citation>
    <scope>NUCLEOTIDE SEQUENCE</scope>
    <source>
        <strain evidence="13">JM9A</strain>
    </source>
</reference>
<keyword evidence="4 11" id="KW-0138">CF(0)</keyword>
<feature type="transmembrane region" description="Helical" evidence="11">
    <location>
        <begin position="121"/>
        <end position="139"/>
    </location>
</feature>
<feature type="transmembrane region" description="Helical" evidence="11">
    <location>
        <begin position="213"/>
        <end position="237"/>
    </location>
</feature>
<keyword evidence="7 11" id="KW-1133">Transmembrane helix</keyword>
<evidence type="ECO:0000256" key="6">
    <source>
        <dbReference type="ARBA" id="ARBA00022781"/>
    </source>
</evidence>
<feature type="transmembrane region" description="Helical" evidence="11">
    <location>
        <begin position="80"/>
        <end position="101"/>
    </location>
</feature>
<keyword evidence="6 11" id="KW-0375">Hydrogen ion transport</keyword>
<keyword evidence="5 11" id="KW-0812">Transmembrane</keyword>
<comment type="caution">
    <text evidence="13">The sequence shown here is derived from an EMBL/GenBank/DDBJ whole genome shotgun (WGS) entry which is preliminary data.</text>
</comment>
<dbReference type="Proteomes" id="UP001429357">
    <property type="component" value="Unassembled WGS sequence"/>
</dbReference>
<evidence type="ECO:0000256" key="11">
    <source>
        <dbReference type="HAMAP-Rule" id="MF_01393"/>
    </source>
</evidence>
<dbReference type="PROSITE" id="PS51257">
    <property type="entry name" value="PROKAR_LIPOPROTEIN"/>
    <property type="match status" value="1"/>
</dbReference>
<dbReference type="NCBIfam" id="NF004479">
    <property type="entry name" value="PRK05815.1-4"/>
    <property type="match status" value="1"/>
</dbReference>
<proteinExistence type="inferred from homology"/>
<evidence type="ECO:0000256" key="2">
    <source>
        <dbReference type="ARBA" id="ARBA00006810"/>
    </source>
</evidence>
<dbReference type="Gene3D" id="1.20.120.220">
    <property type="entry name" value="ATP synthase, F0 complex, subunit A"/>
    <property type="match status" value="1"/>
</dbReference>
<dbReference type="PANTHER" id="PTHR42823">
    <property type="entry name" value="ATP SYNTHASE SUBUNIT A, CHLOROPLASTIC"/>
    <property type="match status" value="1"/>
</dbReference>
<keyword evidence="3 11" id="KW-0813">Transport</keyword>
<dbReference type="Pfam" id="PF00119">
    <property type="entry name" value="ATP-synt_A"/>
    <property type="match status" value="1"/>
</dbReference>
<evidence type="ECO:0000256" key="4">
    <source>
        <dbReference type="ARBA" id="ARBA00022547"/>
    </source>
</evidence>
<comment type="function">
    <text evidence="11 12">Key component of the proton channel; it plays a direct role in the translocation of protons across the membrane.</text>
</comment>
<dbReference type="PROSITE" id="PS00449">
    <property type="entry name" value="ATPASE_A"/>
    <property type="match status" value="1"/>
</dbReference>
<keyword evidence="11" id="KW-1003">Cell membrane</keyword>
<dbReference type="NCBIfam" id="TIGR01131">
    <property type="entry name" value="ATP_synt_6_or_A"/>
    <property type="match status" value="1"/>
</dbReference>
<dbReference type="SUPFAM" id="SSF81336">
    <property type="entry name" value="F1F0 ATP synthase subunit A"/>
    <property type="match status" value="1"/>
</dbReference>
<evidence type="ECO:0000256" key="12">
    <source>
        <dbReference type="RuleBase" id="RU000483"/>
    </source>
</evidence>
<evidence type="ECO:0000256" key="3">
    <source>
        <dbReference type="ARBA" id="ARBA00022448"/>
    </source>
</evidence>
<gene>
    <name evidence="11" type="primary">atpB</name>
    <name evidence="13" type="ORF">BAU18_002265</name>
</gene>
<dbReference type="EMBL" id="MAEI02000001">
    <property type="protein sequence ID" value="MEO1782651.1"/>
    <property type="molecule type" value="Genomic_DNA"/>
</dbReference>
<sequence length="245" mass="28001">MRNLEEKSWMFHIGPVWFDGTVVSMTLLSCVIVFAFVFFCTRNLQLRPKGKQNVIEWLIDFVRGILKDNLSTKEVNNFHLMSVTLFLFIFVANEIGLITKLAIDRGGQEFSFWKSPTADPIVTMSLAMMMIVITHFFGVQKFGFRGYIKNSFLEPVSFLLPIKIIEEFTNVITLGLRLYGNIYAGEVLLGLIVSMANSLGWWSLPIVMPLEMIWIGFSLFIGAIQAYVFVTLSMVFMSHKVESEH</sequence>
<keyword evidence="9 11" id="KW-0472">Membrane</keyword>
<name>A0ABV0F683_9ENTE</name>
<comment type="subcellular location">
    <subcellularLocation>
        <location evidence="11 12">Cell membrane</location>
        <topology evidence="11 12">Multi-pass membrane protein</topology>
    </subcellularLocation>
    <subcellularLocation>
        <location evidence="1">Membrane</location>
        <topology evidence="1">Multi-pass membrane protein</topology>
    </subcellularLocation>
</comment>
<dbReference type="InterPro" id="IPR000568">
    <property type="entry name" value="ATP_synth_F0_asu"/>
</dbReference>
<feature type="transmembrane region" description="Helical" evidence="11">
    <location>
        <begin position="20"/>
        <end position="41"/>
    </location>
</feature>
<feature type="transmembrane region" description="Helical" evidence="11">
    <location>
        <begin position="187"/>
        <end position="207"/>
    </location>
</feature>
<dbReference type="CDD" id="cd00310">
    <property type="entry name" value="ATP-synt_Fo_a_6"/>
    <property type="match status" value="1"/>
</dbReference>
<dbReference type="PANTHER" id="PTHR42823:SF3">
    <property type="entry name" value="ATP SYNTHASE SUBUNIT A, CHLOROPLASTIC"/>
    <property type="match status" value="1"/>
</dbReference>
<keyword evidence="14" id="KW-1185">Reference proteome</keyword>
<evidence type="ECO:0000256" key="9">
    <source>
        <dbReference type="ARBA" id="ARBA00023136"/>
    </source>
</evidence>
<dbReference type="InterPro" id="IPR023011">
    <property type="entry name" value="ATP_synth_F0_asu_AS"/>
</dbReference>
<dbReference type="InterPro" id="IPR035908">
    <property type="entry name" value="F0_ATP_A_sf"/>
</dbReference>
<evidence type="ECO:0000256" key="10">
    <source>
        <dbReference type="ARBA" id="ARBA00023310"/>
    </source>
</evidence>